<gene>
    <name evidence="10" type="ORF">PVAND_004453</name>
</gene>
<feature type="domain" description="PWWP" evidence="9">
    <location>
        <begin position="9"/>
        <end position="68"/>
    </location>
</feature>
<dbReference type="GO" id="GO:0051287">
    <property type="term" value="F:NAD binding"/>
    <property type="evidence" value="ECO:0007669"/>
    <property type="project" value="InterPro"/>
</dbReference>
<name>A0A9J6BXS2_POLVA</name>
<evidence type="ECO:0000259" key="9">
    <source>
        <dbReference type="PROSITE" id="PS50812"/>
    </source>
</evidence>
<evidence type="ECO:0000256" key="3">
    <source>
        <dbReference type="ARBA" id="ARBA00022454"/>
    </source>
</evidence>
<evidence type="ECO:0000256" key="1">
    <source>
        <dbReference type="ARBA" id="ARBA00004286"/>
    </source>
</evidence>
<dbReference type="Gene3D" id="2.30.30.140">
    <property type="match status" value="1"/>
</dbReference>
<dbReference type="Pfam" id="PF03446">
    <property type="entry name" value="NAD_binding_2"/>
    <property type="match status" value="1"/>
</dbReference>
<dbReference type="GO" id="GO:0003677">
    <property type="term" value="F:DNA binding"/>
    <property type="evidence" value="ECO:0007669"/>
    <property type="project" value="TreeGrafter"/>
</dbReference>
<dbReference type="PANTHER" id="PTHR43580">
    <property type="entry name" value="OXIDOREDUCTASE GLYR1-RELATED"/>
    <property type="match status" value="1"/>
</dbReference>
<evidence type="ECO:0000256" key="8">
    <source>
        <dbReference type="SAM" id="MobiDB-lite"/>
    </source>
</evidence>
<dbReference type="Proteomes" id="UP001107558">
    <property type="component" value="Chromosome 2"/>
</dbReference>
<dbReference type="SUPFAM" id="SSF63748">
    <property type="entry name" value="Tudor/PWWP/MBT"/>
    <property type="match status" value="1"/>
</dbReference>
<dbReference type="InterPro" id="IPR051265">
    <property type="entry name" value="HIBADH-related_NP60_sf"/>
</dbReference>
<dbReference type="EMBL" id="JADBJN010000002">
    <property type="protein sequence ID" value="KAG5674488.1"/>
    <property type="molecule type" value="Genomic_DNA"/>
</dbReference>
<dbReference type="GO" id="GO:0031491">
    <property type="term" value="F:nucleosome binding"/>
    <property type="evidence" value="ECO:0007669"/>
    <property type="project" value="TreeGrafter"/>
</dbReference>
<dbReference type="FunFam" id="3.40.50.720:FF:000058">
    <property type="entry name" value="Putative oxidoreductase GLYR1 homolog"/>
    <property type="match status" value="1"/>
</dbReference>
<organism evidence="10 11">
    <name type="scientific">Polypedilum vanderplanki</name>
    <name type="common">Sleeping chironomid midge</name>
    <dbReference type="NCBI Taxonomy" id="319348"/>
    <lineage>
        <taxon>Eukaryota</taxon>
        <taxon>Metazoa</taxon>
        <taxon>Ecdysozoa</taxon>
        <taxon>Arthropoda</taxon>
        <taxon>Hexapoda</taxon>
        <taxon>Insecta</taxon>
        <taxon>Pterygota</taxon>
        <taxon>Neoptera</taxon>
        <taxon>Endopterygota</taxon>
        <taxon>Diptera</taxon>
        <taxon>Nematocera</taxon>
        <taxon>Chironomoidea</taxon>
        <taxon>Chironomidae</taxon>
        <taxon>Chironominae</taxon>
        <taxon>Polypedilum</taxon>
        <taxon>Polypedilum</taxon>
    </lineage>
</organism>
<comment type="subcellular location">
    <subcellularLocation>
        <location evidence="1">Chromosome</location>
    </subcellularLocation>
</comment>
<dbReference type="Pfam" id="PF00855">
    <property type="entry name" value="PWWP"/>
    <property type="match status" value="1"/>
</dbReference>
<evidence type="ECO:0000256" key="7">
    <source>
        <dbReference type="ARBA" id="ARBA00082969"/>
    </source>
</evidence>
<evidence type="ECO:0000256" key="2">
    <source>
        <dbReference type="ARBA" id="ARBA00007598"/>
    </source>
</evidence>
<sequence>MNDTVSLHIGDLVWAKMKGYCAWPGRIVEASDHLQKSRKTEKSQCVYFFGTHNYAWIEDNNVYPYLDYKDQMLKLGKPKTTFDRAVNEIEAYMKDPTASETIITPARKKSLPKVRQSITSADESIVKEEIAEDINDVASGVEEDEIETPKKVVAKVPVKKNSTQKKSKVMSAKKKAEVDSGDIEIPPPKRARVSSSNLLARNHSINNNNNDSISSSEMVSQKEYSSPVPRSRVARAVIDRPEIIYTKPEYSELDVKTITDTLKSKKITASTSKFGFIGLGIMGSGIVKNLINSGHEVYVYNRTKDKTLKFEEAGATVLITPSDVVENSDITFSCVSDPQALRDTIFGTYGVSSLQPELAQGKGYVEMTTIDADTSRDIESALTSIGMQYLEAQIHGTKEQAEEGKLIILAAGSKQIFDSCQTCFEAMGRNSFFVGETGNATKMNLVLQAISGVTIAGLADSLALAKRSGLKTEKVMEILSNTNLKSDLIMDKGYAMVEGRYHHVNLPLQHLQKDLRLATNMADSLNHPLSLTAIANEAYKNCRRVGLGESDASAIHYRALN</sequence>
<evidence type="ECO:0000256" key="6">
    <source>
        <dbReference type="ARBA" id="ARBA00078412"/>
    </source>
</evidence>
<dbReference type="AlphaFoldDB" id="A0A9J6BXS2"/>
<accession>A0A9J6BXS2</accession>
<dbReference type="InterPro" id="IPR036291">
    <property type="entry name" value="NAD(P)-bd_dom_sf"/>
</dbReference>
<dbReference type="OrthoDB" id="21615at2759"/>
<dbReference type="InterPro" id="IPR035501">
    <property type="entry name" value="GLYR1_PWWP"/>
</dbReference>
<dbReference type="GO" id="GO:0050661">
    <property type="term" value="F:NADP binding"/>
    <property type="evidence" value="ECO:0007669"/>
    <property type="project" value="InterPro"/>
</dbReference>
<dbReference type="InterPro" id="IPR008927">
    <property type="entry name" value="6-PGluconate_DH-like_C_sf"/>
</dbReference>
<dbReference type="InterPro" id="IPR029154">
    <property type="entry name" value="HIBADH-like_NADP-bd"/>
</dbReference>
<evidence type="ECO:0000313" key="11">
    <source>
        <dbReference type="Proteomes" id="UP001107558"/>
    </source>
</evidence>
<reference evidence="10" key="1">
    <citation type="submission" date="2021-03" db="EMBL/GenBank/DDBJ databases">
        <title>Chromosome level genome of the anhydrobiotic midge Polypedilum vanderplanki.</title>
        <authorList>
            <person name="Yoshida Y."/>
            <person name="Kikawada T."/>
            <person name="Gusev O."/>
        </authorList>
    </citation>
    <scope>NUCLEOTIDE SEQUENCE</scope>
    <source>
        <strain evidence="10">NIAS01</strain>
        <tissue evidence="10">Whole body or cell culture</tissue>
    </source>
</reference>
<evidence type="ECO:0000256" key="5">
    <source>
        <dbReference type="ARBA" id="ARBA00034140"/>
    </source>
</evidence>
<comment type="caution">
    <text evidence="10">The sequence shown here is derived from an EMBL/GenBank/DDBJ whole genome shotgun (WGS) entry which is preliminary data.</text>
</comment>
<dbReference type="SMART" id="SM00293">
    <property type="entry name" value="PWWP"/>
    <property type="match status" value="1"/>
</dbReference>
<dbReference type="SUPFAM" id="SSF51735">
    <property type="entry name" value="NAD(P)-binding Rossmann-fold domains"/>
    <property type="match status" value="1"/>
</dbReference>
<dbReference type="InterPro" id="IPR013328">
    <property type="entry name" value="6PGD_dom2"/>
</dbReference>
<dbReference type="Gene3D" id="1.10.1040.10">
    <property type="entry name" value="N-(1-d-carboxylethyl)-l-norvaline Dehydrogenase, domain 2"/>
    <property type="match status" value="1"/>
</dbReference>
<evidence type="ECO:0000256" key="4">
    <source>
        <dbReference type="ARBA" id="ARBA00030287"/>
    </source>
</evidence>
<dbReference type="Gene3D" id="3.40.50.720">
    <property type="entry name" value="NAD(P)-binding Rossmann-like Domain"/>
    <property type="match status" value="1"/>
</dbReference>
<keyword evidence="3" id="KW-0158">Chromosome</keyword>
<proteinExistence type="inferred from homology"/>
<dbReference type="Pfam" id="PF14833">
    <property type="entry name" value="NAD_binding_11"/>
    <property type="match status" value="1"/>
</dbReference>
<dbReference type="InterPro" id="IPR000313">
    <property type="entry name" value="PWWP_dom"/>
</dbReference>
<protein>
    <recommendedName>
        <fullName evidence="5">Cytokine-like nuclear factor N-PAC</fullName>
    </recommendedName>
    <alternativeName>
        <fullName evidence="4">Glyoxylate reductase 1 homolog</fullName>
    </alternativeName>
    <alternativeName>
        <fullName evidence="7">Nuclear protein NP60 homolog</fullName>
    </alternativeName>
    <alternativeName>
        <fullName evidence="6">Putative oxidoreductase GLYR1 homolog</fullName>
    </alternativeName>
</protein>
<dbReference type="SUPFAM" id="SSF48179">
    <property type="entry name" value="6-phosphogluconate dehydrogenase C-terminal domain-like"/>
    <property type="match status" value="1"/>
</dbReference>
<keyword evidence="11" id="KW-1185">Reference proteome</keyword>
<dbReference type="InterPro" id="IPR006115">
    <property type="entry name" value="6PGDH_NADP-bd"/>
</dbReference>
<dbReference type="GO" id="GO:0000785">
    <property type="term" value="C:chromatin"/>
    <property type="evidence" value="ECO:0007669"/>
    <property type="project" value="TreeGrafter"/>
</dbReference>
<dbReference type="PROSITE" id="PS50812">
    <property type="entry name" value="PWWP"/>
    <property type="match status" value="1"/>
</dbReference>
<feature type="compositionally biased region" description="Basic residues" evidence="8">
    <location>
        <begin position="164"/>
        <end position="173"/>
    </location>
</feature>
<dbReference type="CDD" id="cd05836">
    <property type="entry name" value="PWWP_GLYR1"/>
    <property type="match status" value="1"/>
</dbReference>
<evidence type="ECO:0000313" key="10">
    <source>
        <dbReference type="EMBL" id="KAG5674488.1"/>
    </source>
</evidence>
<dbReference type="PANTHER" id="PTHR43580:SF2">
    <property type="entry name" value="CYTOKINE-LIKE NUCLEAR FACTOR N-PAC"/>
    <property type="match status" value="1"/>
</dbReference>
<feature type="region of interest" description="Disordered" evidence="8">
    <location>
        <begin position="164"/>
        <end position="194"/>
    </location>
</feature>
<dbReference type="GO" id="GO:0140673">
    <property type="term" value="P:transcription elongation-coupled chromatin remodeling"/>
    <property type="evidence" value="ECO:0007669"/>
    <property type="project" value="TreeGrafter"/>
</dbReference>
<comment type="similarity">
    <text evidence="2">Belongs to the HIBADH-related family. NP60 subfamily.</text>
</comment>